<proteinExistence type="predicted"/>
<keyword evidence="1" id="KW-1133">Transmembrane helix</keyword>
<keyword evidence="1" id="KW-0472">Membrane</keyword>
<protein>
    <recommendedName>
        <fullName evidence="4">HEAT repeat domain-containing protein</fullName>
    </recommendedName>
</protein>
<name>A0A2V4BXE0_9FLAO</name>
<evidence type="ECO:0000313" key="3">
    <source>
        <dbReference type="Proteomes" id="UP000247681"/>
    </source>
</evidence>
<reference evidence="2 3" key="1">
    <citation type="submission" date="2018-05" db="EMBL/GenBank/DDBJ databases">
        <title>Flavobacterium sp. strain IMCC34758, incomplete genome.</title>
        <authorList>
            <person name="Joung Y."/>
        </authorList>
    </citation>
    <scope>NUCLEOTIDE SEQUENCE [LARGE SCALE GENOMIC DNA]</scope>
    <source>
        <strain evidence="2 3">IMCC34758</strain>
    </source>
</reference>
<evidence type="ECO:0000313" key="2">
    <source>
        <dbReference type="EMBL" id="PXY43302.1"/>
    </source>
</evidence>
<dbReference type="Proteomes" id="UP000247681">
    <property type="component" value="Unassembled WGS sequence"/>
</dbReference>
<organism evidence="2 3">
    <name type="scientific">Flavobacterium hydrophilum</name>
    <dbReference type="NCBI Taxonomy" id="2211445"/>
    <lineage>
        <taxon>Bacteria</taxon>
        <taxon>Pseudomonadati</taxon>
        <taxon>Bacteroidota</taxon>
        <taxon>Flavobacteriia</taxon>
        <taxon>Flavobacteriales</taxon>
        <taxon>Flavobacteriaceae</taxon>
        <taxon>Flavobacterium</taxon>
    </lineage>
</organism>
<evidence type="ECO:0000256" key="1">
    <source>
        <dbReference type="SAM" id="Phobius"/>
    </source>
</evidence>
<sequence>MAKIWELYKNSHWVEPFLIGSICLFVGISAVLYLLITASRNKKIKQEKLREEYDLIIVELMYAVVFMDAPFSSVKDDQNYAVFLKNPYFREVLTESVINLHKNYDGIYAIKLEEFYKESELINSSFKKLKNRKWEVKCKGITELAEMNITDSFDTIVTISKSKNKTLKITAINACIKLGGTTGIIHLTEHPYPIDNWTQLNIINAFKKHDIGDTQGVEYLLESKNTTVVSLGLKLIKELKFTQKLSHVEELAEKAPNILIQYEAQSVVQALTVNLISK</sequence>
<accession>A0A2V4BXE0</accession>
<dbReference type="EMBL" id="QJHL01000007">
    <property type="protein sequence ID" value="PXY43302.1"/>
    <property type="molecule type" value="Genomic_DNA"/>
</dbReference>
<gene>
    <name evidence="2" type="ORF">DMB68_21740</name>
</gene>
<dbReference type="RefSeq" id="WP_110348723.1">
    <property type="nucleotide sequence ID" value="NZ_QJHL01000007.1"/>
</dbReference>
<keyword evidence="3" id="KW-1185">Reference proteome</keyword>
<dbReference type="OrthoDB" id="1454284at2"/>
<evidence type="ECO:0008006" key="4">
    <source>
        <dbReference type="Google" id="ProtNLM"/>
    </source>
</evidence>
<comment type="caution">
    <text evidence="2">The sequence shown here is derived from an EMBL/GenBank/DDBJ whole genome shotgun (WGS) entry which is preliminary data.</text>
</comment>
<dbReference type="AlphaFoldDB" id="A0A2V4BXE0"/>
<keyword evidence="1" id="KW-0812">Transmembrane</keyword>
<feature type="transmembrane region" description="Helical" evidence="1">
    <location>
        <begin position="17"/>
        <end position="36"/>
    </location>
</feature>